<dbReference type="AlphaFoldDB" id="A0A0C3F1F2"/>
<sequence>MKFELHLRSDSGGNPGIAFTVEKAEIRPLSEIGAVAAQKTALDAGRATRDANEAHFRATQADFVGLFMTLYHFKGYSLWQPHCLHRTPTFDAYLRQLHPEMWLRELQWTVKMGMVFRKTSPDDPVQKYGRIEKVGSEWNWVQLTSQELVQLGMPGDCPGLLF</sequence>
<reference evidence="1 2" key="1">
    <citation type="submission" date="2014-04" db="EMBL/GenBank/DDBJ databases">
        <authorList>
            <consortium name="DOE Joint Genome Institute"/>
            <person name="Kuo A."/>
            <person name="Tarkka M."/>
            <person name="Buscot F."/>
            <person name="Kohler A."/>
            <person name="Nagy L.G."/>
            <person name="Floudas D."/>
            <person name="Copeland A."/>
            <person name="Barry K.W."/>
            <person name="Cichocki N."/>
            <person name="Veneault-Fourrey C."/>
            <person name="LaButti K."/>
            <person name="Lindquist E.A."/>
            <person name="Lipzen A."/>
            <person name="Lundell T."/>
            <person name="Morin E."/>
            <person name="Murat C."/>
            <person name="Sun H."/>
            <person name="Tunlid A."/>
            <person name="Henrissat B."/>
            <person name="Grigoriev I.V."/>
            <person name="Hibbett D.S."/>
            <person name="Martin F."/>
            <person name="Nordberg H.P."/>
            <person name="Cantor M.N."/>
            <person name="Hua S.X."/>
        </authorList>
    </citation>
    <scope>NUCLEOTIDE SEQUENCE [LARGE SCALE GENOMIC DNA]</scope>
    <source>
        <strain evidence="1 2">F 1598</strain>
    </source>
</reference>
<dbReference type="InParanoid" id="A0A0C3F1F2"/>
<protein>
    <submittedName>
        <fullName evidence="1">Uncharacterized protein</fullName>
    </submittedName>
</protein>
<name>A0A0C3F1F2_PILCF</name>
<reference evidence="2" key="2">
    <citation type="submission" date="2015-01" db="EMBL/GenBank/DDBJ databases">
        <title>Evolutionary Origins and Diversification of the Mycorrhizal Mutualists.</title>
        <authorList>
            <consortium name="DOE Joint Genome Institute"/>
            <consortium name="Mycorrhizal Genomics Consortium"/>
            <person name="Kohler A."/>
            <person name="Kuo A."/>
            <person name="Nagy L.G."/>
            <person name="Floudas D."/>
            <person name="Copeland A."/>
            <person name="Barry K.W."/>
            <person name="Cichocki N."/>
            <person name="Veneault-Fourrey C."/>
            <person name="LaButti K."/>
            <person name="Lindquist E.A."/>
            <person name="Lipzen A."/>
            <person name="Lundell T."/>
            <person name="Morin E."/>
            <person name="Murat C."/>
            <person name="Riley R."/>
            <person name="Ohm R."/>
            <person name="Sun H."/>
            <person name="Tunlid A."/>
            <person name="Henrissat B."/>
            <person name="Grigoriev I.V."/>
            <person name="Hibbett D.S."/>
            <person name="Martin F."/>
        </authorList>
    </citation>
    <scope>NUCLEOTIDE SEQUENCE [LARGE SCALE GENOMIC DNA]</scope>
    <source>
        <strain evidence="2">F 1598</strain>
    </source>
</reference>
<organism evidence="1 2">
    <name type="scientific">Piloderma croceum (strain F 1598)</name>
    <dbReference type="NCBI Taxonomy" id="765440"/>
    <lineage>
        <taxon>Eukaryota</taxon>
        <taxon>Fungi</taxon>
        <taxon>Dikarya</taxon>
        <taxon>Basidiomycota</taxon>
        <taxon>Agaricomycotina</taxon>
        <taxon>Agaricomycetes</taxon>
        <taxon>Agaricomycetidae</taxon>
        <taxon>Atheliales</taxon>
        <taxon>Atheliaceae</taxon>
        <taxon>Piloderma</taxon>
    </lineage>
</organism>
<dbReference type="HOGENOM" id="CLU_1636048_0_0_1"/>
<evidence type="ECO:0000313" key="1">
    <source>
        <dbReference type="EMBL" id="KIM73776.1"/>
    </source>
</evidence>
<keyword evidence="2" id="KW-1185">Reference proteome</keyword>
<proteinExistence type="predicted"/>
<evidence type="ECO:0000313" key="2">
    <source>
        <dbReference type="Proteomes" id="UP000054166"/>
    </source>
</evidence>
<accession>A0A0C3F1F2</accession>
<dbReference type="EMBL" id="KN833074">
    <property type="protein sequence ID" value="KIM73776.1"/>
    <property type="molecule type" value="Genomic_DNA"/>
</dbReference>
<dbReference type="STRING" id="765440.A0A0C3F1F2"/>
<gene>
    <name evidence="1" type="ORF">PILCRDRAFT_828828</name>
</gene>
<dbReference type="Proteomes" id="UP000054166">
    <property type="component" value="Unassembled WGS sequence"/>
</dbReference>